<dbReference type="SUPFAM" id="SSF88723">
    <property type="entry name" value="PIN domain-like"/>
    <property type="match status" value="1"/>
</dbReference>
<evidence type="ECO:0000259" key="1">
    <source>
        <dbReference type="Pfam" id="PF18480"/>
    </source>
</evidence>
<sequence>MPPLKFLIDENVDFPVAAFLRGLGFDTKTVVEEKPSLADKDILTLANQEDRILITNDKDFGQLIFEEGLSHKGIILFRLGDESSQAKIKRFKELLSTHKDQLANHFIVVTETKVRVNEF</sequence>
<dbReference type="Pfam" id="PF18480">
    <property type="entry name" value="DUF5615"/>
    <property type="match status" value="1"/>
</dbReference>
<accession>A0A1G1WFW3</accession>
<reference evidence="2 3" key="1">
    <citation type="journal article" date="2016" name="Nat. Commun.">
        <title>Thousands of microbial genomes shed light on interconnected biogeochemical processes in an aquifer system.</title>
        <authorList>
            <person name="Anantharaman K."/>
            <person name="Brown C.T."/>
            <person name="Hug L.A."/>
            <person name="Sharon I."/>
            <person name="Castelle C.J."/>
            <person name="Probst A.J."/>
            <person name="Thomas B.C."/>
            <person name="Singh A."/>
            <person name="Wilkins M.J."/>
            <person name="Karaoz U."/>
            <person name="Brodie E.L."/>
            <person name="Williams K.H."/>
            <person name="Hubbard S.S."/>
            <person name="Banfield J.F."/>
        </authorList>
    </citation>
    <scope>NUCLEOTIDE SEQUENCE [LARGE SCALE GENOMIC DNA]</scope>
</reference>
<evidence type="ECO:0000313" key="3">
    <source>
        <dbReference type="Proteomes" id="UP000177588"/>
    </source>
</evidence>
<evidence type="ECO:0000313" key="2">
    <source>
        <dbReference type="EMBL" id="OGY26127.1"/>
    </source>
</evidence>
<feature type="domain" description="DUF5615" evidence="1">
    <location>
        <begin position="5"/>
        <end position="111"/>
    </location>
</feature>
<dbReference type="InterPro" id="IPR029060">
    <property type="entry name" value="PIN-like_dom_sf"/>
</dbReference>
<comment type="caution">
    <text evidence="2">The sequence shown here is derived from an EMBL/GenBank/DDBJ whole genome shotgun (WGS) entry which is preliminary data.</text>
</comment>
<name>A0A1G1WFW3_9BACT</name>
<protein>
    <recommendedName>
        <fullName evidence="1">DUF5615 domain-containing protein</fullName>
    </recommendedName>
</protein>
<organism evidence="2 3">
    <name type="scientific">Candidatus Woykebacteria bacterium RBG_16_44_10</name>
    <dbReference type="NCBI Taxonomy" id="1802597"/>
    <lineage>
        <taxon>Bacteria</taxon>
        <taxon>Candidatus Woykeibacteriota</taxon>
    </lineage>
</organism>
<proteinExistence type="predicted"/>
<dbReference type="InterPro" id="IPR041049">
    <property type="entry name" value="DUF5615"/>
</dbReference>
<gene>
    <name evidence="2" type="ORF">A2Z24_01910</name>
</gene>
<dbReference type="EMBL" id="MHCT01000015">
    <property type="protein sequence ID" value="OGY26127.1"/>
    <property type="molecule type" value="Genomic_DNA"/>
</dbReference>
<dbReference type="AlphaFoldDB" id="A0A1G1WFW3"/>
<dbReference type="STRING" id="1802597.A2Z24_01910"/>
<dbReference type="Proteomes" id="UP000177588">
    <property type="component" value="Unassembled WGS sequence"/>
</dbReference>